<dbReference type="Pfam" id="PF13177">
    <property type="entry name" value="DNA_pol3_delta2"/>
    <property type="match status" value="1"/>
</dbReference>
<dbReference type="Gene3D" id="3.40.50.300">
    <property type="entry name" value="P-loop containing nucleotide triphosphate hydrolases"/>
    <property type="match status" value="1"/>
</dbReference>
<evidence type="ECO:0000256" key="2">
    <source>
        <dbReference type="ARBA" id="ARBA00014363"/>
    </source>
</evidence>
<dbReference type="InterPro" id="IPR050238">
    <property type="entry name" value="DNA_Rep/Repair_Clamp_Loader"/>
</dbReference>
<keyword evidence="5" id="KW-0235">DNA replication</keyword>
<evidence type="ECO:0000256" key="7">
    <source>
        <dbReference type="ARBA" id="ARBA00049244"/>
    </source>
</evidence>
<dbReference type="PANTHER" id="PTHR11669:SF8">
    <property type="entry name" value="DNA POLYMERASE III SUBUNIT DELTA"/>
    <property type="match status" value="1"/>
</dbReference>
<keyword evidence="10" id="KW-1185">Reference proteome</keyword>
<dbReference type="NCBIfam" id="TIGR00678">
    <property type="entry name" value="holB"/>
    <property type="match status" value="1"/>
</dbReference>
<feature type="domain" description="DNA polymerase III delta subunit C-terminal" evidence="8">
    <location>
        <begin position="212"/>
        <end position="320"/>
    </location>
</feature>
<evidence type="ECO:0000313" key="9">
    <source>
        <dbReference type="EMBL" id="AOV16965.1"/>
    </source>
</evidence>
<keyword evidence="4" id="KW-0548">Nucleotidyltransferase</keyword>
<dbReference type="EMBL" id="CP017448">
    <property type="protein sequence ID" value="AOV16965.1"/>
    <property type="molecule type" value="Genomic_DNA"/>
</dbReference>
<dbReference type="Proteomes" id="UP000095342">
    <property type="component" value="Chromosome"/>
</dbReference>
<evidence type="ECO:0000256" key="5">
    <source>
        <dbReference type="ARBA" id="ARBA00022705"/>
    </source>
</evidence>
<sequence>MNGTPYPWQRQQWLQVHAQVAQQRMPHAYLLSGIAGLGKLDFALAFAQAVLCSQRSEEGLACGTCRSCRLISAGTHPDRLLVSPEAAGKPIRIDAVRELIEFLTLSPSLGARRIVIVQPADALNVFAANSLLKTLEEPAPGALLLLVSDRPASLPATIRSRCQSLRFGPPSPPEGLSWLETSLESSAERRAPALARAGGAPLAALRYADDEALRTRSGLIAALERLGDSRVDPGTLADELDSTAADGLLDTLAAWLRDLIRVGSGAAVRENPDYAKQLHAHGKGLDLARLFECLDQTLRLRDMLSNGLNNALQLEALFIRYRAAVRHKH</sequence>
<dbReference type="SUPFAM" id="SSF52540">
    <property type="entry name" value="P-loop containing nucleoside triphosphate hydrolases"/>
    <property type="match status" value="1"/>
</dbReference>
<accession>A0A1D8K7M4</accession>
<dbReference type="InterPro" id="IPR015199">
    <property type="entry name" value="DNA_pol_III_delta_C"/>
</dbReference>
<evidence type="ECO:0000256" key="6">
    <source>
        <dbReference type="ARBA" id="ARBA00022932"/>
    </source>
</evidence>
<organism evidence="9 10">
    <name type="scientific">Acidihalobacter aeolianus</name>
    <dbReference type="NCBI Taxonomy" id="2792603"/>
    <lineage>
        <taxon>Bacteria</taxon>
        <taxon>Pseudomonadati</taxon>
        <taxon>Pseudomonadota</taxon>
        <taxon>Gammaproteobacteria</taxon>
        <taxon>Chromatiales</taxon>
        <taxon>Ectothiorhodospiraceae</taxon>
        <taxon>Acidihalobacter</taxon>
    </lineage>
</organism>
<dbReference type="InterPro" id="IPR027417">
    <property type="entry name" value="P-loop_NTPase"/>
</dbReference>
<gene>
    <name evidence="9" type="ORF">BJI67_07700</name>
</gene>
<evidence type="ECO:0000256" key="3">
    <source>
        <dbReference type="ARBA" id="ARBA00022679"/>
    </source>
</evidence>
<dbReference type="GO" id="GO:0008408">
    <property type="term" value="F:3'-5' exonuclease activity"/>
    <property type="evidence" value="ECO:0007669"/>
    <property type="project" value="InterPro"/>
</dbReference>
<dbReference type="AlphaFoldDB" id="A0A1D8K7M4"/>
<reference evidence="9 10" key="1">
    <citation type="submission" date="2016-09" db="EMBL/GenBank/DDBJ databases">
        <title>Acidihalobacter prosperus V6 (DSM14174).</title>
        <authorList>
            <person name="Khaleque H.N."/>
            <person name="Ramsay J.P."/>
            <person name="Murphy R.J.T."/>
            <person name="Kaksonen A.H."/>
            <person name="Boxall N.J."/>
            <person name="Watkin E.L.J."/>
        </authorList>
    </citation>
    <scope>NUCLEOTIDE SEQUENCE [LARGE SCALE GENOMIC DNA]</scope>
    <source>
        <strain evidence="9 10">V6</strain>
    </source>
</reference>
<dbReference type="RefSeq" id="WP_070072545.1">
    <property type="nucleotide sequence ID" value="NZ_CP017448.1"/>
</dbReference>
<dbReference type="GO" id="GO:0003677">
    <property type="term" value="F:DNA binding"/>
    <property type="evidence" value="ECO:0007669"/>
    <property type="project" value="InterPro"/>
</dbReference>
<keyword evidence="3" id="KW-0808">Transferase</keyword>
<dbReference type="GO" id="GO:0006261">
    <property type="term" value="P:DNA-templated DNA replication"/>
    <property type="evidence" value="ECO:0007669"/>
    <property type="project" value="TreeGrafter"/>
</dbReference>
<evidence type="ECO:0000313" key="10">
    <source>
        <dbReference type="Proteomes" id="UP000095342"/>
    </source>
</evidence>
<evidence type="ECO:0000256" key="1">
    <source>
        <dbReference type="ARBA" id="ARBA00012417"/>
    </source>
</evidence>
<dbReference type="GO" id="GO:0003887">
    <property type="term" value="F:DNA-directed DNA polymerase activity"/>
    <property type="evidence" value="ECO:0007669"/>
    <property type="project" value="UniProtKB-KW"/>
</dbReference>
<dbReference type="InterPro" id="IPR004622">
    <property type="entry name" value="DNA_pol_HolB"/>
</dbReference>
<keyword evidence="6" id="KW-0239">DNA-directed DNA polymerase</keyword>
<proteinExistence type="predicted"/>
<dbReference type="EC" id="2.7.7.7" evidence="1"/>
<evidence type="ECO:0000259" key="8">
    <source>
        <dbReference type="Pfam" id="PF09115"/>
    </source>
</evidence>
<comment type="catalytic activity">
    <reaction evidence="7">
        <text>DNA(n) + a 2'-deoxyribonucleoside 5'-triphosphate = DNA(n+1) + diphosphate</text>
        <dbReference type="Rhea" id="RHEA:22508"/>
        <dbReference type="Rhea" id="RHEA-COMP:17339"/>
        <dbReference type="Rhea" id="RHEA-COMP:17340"/>
        <dbReference type="ChEBI" id="CHEBI:33019"/>
        <dbReference type="ChEBI" id="CHEBI:61560"/>
        <dbReference type="ChEBI" id="CHEBI:173112"/>
        <dbReference type="EC" id="2.7.7.7"/>
    </reaction>
</comment>
<evidence type="ECO:0000256" key="4">
    <source>
        <dbReference type="ARBA" id="ARBA00022695"/>
    </source>
</evidence>
<dbReference type="Pfam" id="PF09115">
    <property type="entry name" value="DNApol3-delta_C"/>
    <property type="match status" value="1"/>
</dbReference>
<dbReference type="NCBIfam" id="NF004310">
    <property type="entry name" value="PRK05707.1"/>
    <property type="match status" value="1"/>
</dbReference>
<dbReference type="GO" id="GO:0009360">
    <property type="term" value="C:DNA polymerase III complex"/>
    <property type="evidence" value="ECO:0007669"/>
    <property type="project" value="InterPro"/>
</dbReference>
<protein>
    <recommendedName>
        <fullName evidence="2">DNA polymerase III subunit delta'</fullName>
        <ecNumber evidence="1">2.7.7.7</ecNumber>
    </recommendedName>
</protein>
<dbReference type="PANTHER" id="PTHR11669">
    <property type="entry name" value="REPLICATION FACTOR C / DNA POLYMERASE III GAMMA-TAU SUBUNIT"/>
    <property type="match status" value="1"/>
</dbReference>
<name>A0A1D8K7M4_9GAMM</name>
<dbReference type="KEGG" id="aaeo:BJI67_07700"/>